<evidence type="ECO:0000313" key="2">
    <source>
        <dbReference type="Proteomes" id="UP001206639"/>
    </source>
</evidence>
<comment type="caution">
    <text evidence="1">The sequence shown here is derived from an EMBL/GenBank/DDBJ whole genome shotgun (WGS) entry which is preliminary data.</text>
</comment>
<accession>A0ABT2M6Z1</accession>
<protein>
    <submittedName>
        <fullName evidence="1">Uncharacterized protein</fullName>
    </submittedName>
</protein>
<dbReference type="RefSeq" id="WP_260992122.1">
    <property type="nucleotide sequence ID" value="NZ_JAODWD010000002.1"/>
</dbReference>
<sequence length="105" mass="12118">MSTLEDNDDLAHAVLSSGKRNLRTIGAKSTMYVTDARVAFVQDKVTSANERVVGHIRYPWVDAIIWRPRQGRFKLPKLQIWMHEDFPVKHLGSWDHYIDLNSTTP</sequence>
<gene>
    <name evidence="1" type="ORF">N4S67_06320</name>
</gene>
<proteinExistence type="predicted"/>
<name>A0ABT2M6Z1_9MYCO</name>
<organism evidence="1 2">
    <name type="scientific">Mycobacterium deserti</name>
    <dbReference type="NCBI Taxonomy" id="2978347"/>
    <lineage>
        <taxon>Bacteria</taxon>
        <taxon>Bacillati</taxon>
        <taxon>Actinomycetota</taxon>
        <taxon>Actinomycetes</taxon>
        <taxon>Mycobacteriales</taxon>
        <taxon>Mycobacteriaceae</taxon>
        <taxon>Mycobacterium</taxon>
    </lineage>
</organism>
<dbReference type="Proteomes" id="UP001206639">
    <property type="component" value="Unassembled WGS sequence"/>
</dbReference>
<keyword evidence="2" id="KW-1185">Reference proteome</keyword>
<reference evidence="2" key="1">
    <citation type="submission" date="2023-07" db="EMBL/GenBank/DDBJ databases">
        <authorList>
            <person name="Deng Y."/>
            <person name="Zhang Y.-Q."/>
        </authorList>
    </citation>
    <scope>NUCLEOTIDE SEQUENCE [LARGE SCALE GENOMIC DNA]</scope>
    <source>
        <strain evidence="2">CPCC 205710</strain>
    </source>
</reference>
<evidence type="ECO:0000313" key="1">
    <source>
        <dbReference type="EMBL" id="MCT7658032.1"/>
    </source>
</evidence>
<dbReference type="EMBL" id="JAODWD010000002">
    <property type="protein sequence ID" value="MCT7658032.1"/>
    <property type="molecule type" value="Genomic_DNA"/>
</dbReference>